<keyword evidence="2" id="KW-0677">Repeat</keyword>
<keyword evidence="8" id="KW-1185">Reference proteome</keyword>
<dbReference type="EMBL" id="MCFF01000045">
    <property type="protein sequence ID" value="ORZ06553.1"/>
    <property type="molecule type" value="Genomic_DNA"/>
</dbReference>
<proteinExistence type="inferred from homology"/>
<organism evidence="7 8">
    <name type="scientific">Lobosporangium transversale</name>
    <dbReference type="NCBI Taxonomy" id="64571"/>
    <lineage>
        <taxon>Eukaryota</taxon>
        <taxon>Fungi</taxon>
        <taxon>Fungi incertae sedis</taxon>
        <taxon>Mucoromycota</taxon>
        <taxon>Mortierellomycotina</taxon>
        <taxon>Mortierellomycetes</taxon>
        <taxon>Mortierellales</taxon>
        <taxon>Mortierellaceae</taxon>
        <taxon>Lobosporangium</taxon>
    </lineage>
</organism>
<dbReference type="PANTHER" id="PTHR47447">
    <property type="entry name" value="OS03G0856100 PROTEIN"/>
    <property type="match status" value="1"/>
</dbReference>
<feature type="compositionally biased region" description="Basic and acidic residues" evidence="6">
    <location>
        <begin position="842"/>
        <end position="855"/>
    </location>
</feature>
<dbReference type="PROSITE" id="PS51375">
    <property type="entry name" value="PPR"/>
    <property type="match status" value="1"/>
</dbReference>
<dbReference type="InterPro" id="IPR002885">
    <property type="entry name" value="PPR_rpt"/>
</dbReference>
<dbReference type="InterPro" id="IPR011990">
    <property type="entry name" value="TPR-like_helical_dom_sf"/>
</dbReference>
<comment type="similarity">
    <text evidence="1">Belongs to the CCM1 family.</text>
</comment>
<feature type="region of interest" description="Disordered" evidence="6">
    <location>
        <begin position="117"/>
        <end position="136"/>
    </location>
</feature>
<dbReference type="InParanoid" id="A0A1Y2GBT0"/>
<feature type="repeat" description="PPR" evidence="5">
    <location>
        <begin position="649"/>
        <end position="683"/>
    </location>
</feature>
<evidence type="ECO:0000256" key="3">
    <source>
        <dbReference type="ARBA" id="ARBA00044493"/>
    </source>
</evidence>
<evidence type="ECO:0000313" key="8">
    <source>
        <dbReference type="Proteomes" id="UP000193648"/>
    </source>
</evidence>
<evidence type="ECO:0000313" key="7">
    <source>
        <dbReference type="EMBL" id="ORZ06553.1"/>
    </source>
</evidence>
<dbReference type="AlphaFoldDB" id="A0A1Y2GBT0"/>
<dbReference type="RefSeq" id="XP_021877596.1">
    <property type="nucleotide sequence ID" value="XM_022030532.1"/>
</dbReference>
<evidence type="ECO:0000256" key="2">
    <source>
        <dbReference type="ARBA" id="ARBA00022737"/>
    </source>
</evidence>
<accession>A0A1Y2GBT0</accession>
<evidence type="ECO:0008006" key="9">
    <source>
        <dbReference type="Google" id="ProtNLM"/>
    </source>
</evidence>
<dbReference type="OrthoDB" id="185373at2759"/>
<reference evidence="7 8" key="1">
    <citation type="submission" date="2016-07" db="EMBL/GenBank/DDBJ databases">
        <title>Pervasive Adenine N6-methylation of Active Genes in Fungi.</title>
        <authorList>
            <consortium name="DOE Joint Genome Institute"/>
            <person name="Mondo S.J."/>
            <person name="Dannebaum R.O."/>
            <person name="Kuo R.C."/>
            <person name="Labutti K."/>
            <person name="Haridas S."/>
            <person name="Kuo A."/>
            <person name="Salamov A."/>
            <person name="Ahrendt S.R."/>
            <person name="Lipzen A."/>
            <person name="Sullivan W."/>
            <person name="Andreopoulos W.B."/>
            <person name="Clum A."/>
            <person name="Lindquist E."/>
            <person name="Daum C."/>
            <person name="Ramamoorthy G.K."/>
            <person name="Gryganskyi A."/>
            <person name="Culley D."/>
            <person name="Magnuson J.K."/>
            <person name="James T.Y."/>
            <person name="O'Malley M.A."/>
            <person name="Stajich J.E."/>
            <person name="Spatafora J.W."/>
            <person name="Visel A."/>
            <person name="Grigoriev I.V."/>
        </authorList>
    </citation>
    <scope>NUCLEOTIDE SEQUENCE [LARGE SCALE GENOMIC DNA]</scope>
    <source>
        <strain evidence="7 8">NRRL 3116</strain>
    </source>
</reference>
<comment type="subunit">
    <text evidence="4">Binds to mitochondrial small subunit 15S rRNA.</text>
</comment>
<feature type="region of interest" description="Disordered" evidence="6">
    <location>
        <begin position="839"/>
        <end position="863"/>
    </location>
</feature>
<comment type="caution">
    <text evidence="7">The sequence shown here is derived from an EMBL/GenBank/DDBJ whole genome shotgun (WGS) entry which is preliminary data.</text>
</comment>
<evidence type="ECO:0000256" key="6">
    <source>
        <dbReference type="SAM" id="MobiDB-lite"/>
    </source>
</evidence>
<dbReference type="NCBIfam" id="TIGR00756">
    <property type="entry name" value="PPR"/>
    <property type="match status" value="1"/>
</dbReference>
<evidence type="ECO:0000256" key="4">
    <source>
        <dbReference type="ARBA" id="ARBA00044511"/>
    </source>
</evidence>
<feature type="region of interest" description="Disordered" evidence="6">
    <location>
        <begin position="971"/>
        <end position="996"/>
    </location>
</feature>
<gene>
    <name evidence="7" type="ORF">BCR41DRAFT_425087</name>
</gene>
<feature type="compositionally biased region" description="Polar residues" evidence="6">
    <location>
        <begin position="117"/>
        <end position="128"/>
    </location>
</feature>
<evidence type="ECO:0000256" key="1">
    <source>
        <dbReference type="ARBA" id="ARBA00006192"/>
    </source>
</evidence>
<dbReference type="Proteomes" id="UP000193648">
    <property type="component" value="Unassembled WGS sequence"/>
</dbReference>
<comment type="function">
    <text evidence="3">Regulates mitochondrial small subunit maturation by controlling 15S rRNA 5'-end processing. Localizes to the 5' precursor of the 15S rRNA in a position that is subsequently occupied by mS47 in the mature yeast mtSSU. Uses structure and sequence-specific RNA recognition, binding to a single-stranded region of the precursor and specifically recognizing bases -6 to -1. The exchange of Ccm1 for mS47 is coupled to the irreversible removal of precursor rRNA that is accompanied by conformational changes of the mitoribosomal proteins uS5m and mS26. These conformational changes signal completion of 5'-end rRNA processing through protection of the mature 5'-end of the 15S rRNA and stabilization of mS47. The removal of the 5' precursor together with the dissociation of Ccm1 may be catalyzed by the 5'-3' exoribonuclease Pet127. Involved in the specific removal of group I introns in mitochondrial encoded transcripts.</text>
</comment>
<dbReference type="Gene3D" id="1.25.40.10">
    <property type="entry name" value="Tetratricopeptide repeat domain"/>
    <property type="match status" value="2"/>
</dbReference>
<evidence type="ECO:0000256" key="5">
    <source>
        <dbReference type="PROSITE-ProRule" id="PRU00708"/>
    </source>
</evidence>
<dbReference type="PANTHER" id="PTHR47447:SF17">
    <property type="entry name" value="OS12G0638900 PROTEIN"/>
    <property type="match status" value="1"/>
</dbReference>
<protein>
    <recommendedName>
        <fullName evidence="9">Pentacotripeptide-repeat region of PRORP domain-containing protein</fullName>
    </recommendedName>
</protein>
<dbReference type="GeneID" id="33572374"/>
<feature type="region of interest" description="Disordered" evidence="6">
    <location>
        <begin position="519"/>
        <end position="543"/>
    </location>
</feature>
<sequence length="996" mass="113110">MRTAAITRILTAQRLSTAFRIDQTVATKTPENFWQSCFQRAYTRFAAAIQEQKTHSLKARCSSLLSLSLCTDHLSCPTWHRLKKIQRYDRHLTSAAATIPNSGLTQPTLNEPALAHTTSTKGSLTGIGTSKKPFTRHERSHRSIRGLMYKLSQALRCEDLDAALRFYLLIRKEIFSRRLGQPLFRCQCRLVELIHSSRLEMLESGNNQSHTRLSARYDRQRHMVLKDISMGMLKTGDRANAMASLVDALGKSKAMVKHSYKAKSSTKLQDWREALRALEDWARKNPTAHGVAAASEVTDSPIFTTVSPSPPPLVSSFYLGNKALEQDLSAWLSKIMKRLVYSHTYLIRSMLDTIPRQFGIQATVEMHVALLDYYSTLGQDGYIDTLAIIDRMNQKGIKWKQEPVIYEYLLYSLSHNPNNIDSDIDLIIEQMLANNLVPREKTMKALMLSAAHSGDLERCLRHIQQMHQEWGLAVSERMKAILLYGCAKRGDFEGAIELLEQLNNSGKLDHALLEKSLIEPGDDGKPCPSSPNPPKPSSLKHSYPSTFLTTKVETLLEEQNVINSSNLLLALINQSRAQRGNKKRLSQASIKEEASRVLELFTLITKNPQRADTRLYTIMMHYLSTLPSPIPGMMYLYKEMLMSKNTKPNHVTYHIMLEACAEQMDIDCAKQLWNDMSASNIIKDCNIRASYIKCMGQTGDLASAEWFTREGLLKQQELDKVRLRHQTAFILSKREEPKQGLPLLLEPPLLPRREHFQEAISLSTLHELMKAHRAHSRPERVYELYCEIERGEWGYKIRPNELTLSILLGACASDAATADLVDRGIAIVEDFRGSRRRQHLLQPERLDGKDGDNGDKASQLVNGTVTLDDDSEYPSLYEALGMQAGSKSGLIPVLSDFSYQLYYTMLGRHHRQRKIVEVWDDMMQSIERPPSRLTVNIVIEALEQVQWGAAPIKRIRRQLREHWSKTGCARQDESSSFDFDEPNGDESVGAGGRFWR</sequence>
<name>A0A1Y2GBT0_9FUNG</name>